<comment type="similarity">
    <text evidence="2">Belongs to the bacterial solute-binding protein SsuA/TauA family.</text>
</comment>
<dbReference type="Pfam" id="PF22384">
    <property type="entry name" value="PBP2_Ca3427_like"/>
    <property type="match status" value="1"/>
</dbReference>
<organism evidence="5 6">
    <name type="scientific">Algoriphagus aquimarinus</name>
    <dbReference type="NCBI Taxonomy" id="237018"/>
    <lineage>
        <taxon>Bacteria</taxon>
        <taxon>Pseudomonadati</taxon>
        <taxon>Bacteroidota</taxon>
        <taxon>Cytophagia</taxon>
        <taxon>Cytophagales</taxon>
        <taxon>Cyclobacteriaceae</taxon>
        <taxon>Algoriphagus</taxon>
    </lineage>
</organism>
<dbReference type="Proteomes" id="UP000198790">
    <property type="component" value="Unassembled WGS sequence"/>
</dbReference>
<name>A0A1I0XNN2_9BACT</name>
<sequence>MENWFEFQFLPLTLVKTSLMKTLRITGVPEHFNFPWKKVIAAQPFEKQGIKLQWTDESRGSGQMNKDLREDKTDIAIVLTESFLKDFEAGNPSKMIGLHVKSPLTWGIHISGNSSVNSLDEIIEPTFLISRIGSGSQLMSYVLAKREGWNSEKLEFKIVNNLPGALEVMTSEKPEMFLWEKYTTKPWVDSKQMKRIGEVPSPWPCFAIIATNKALEEFGELIFQLRDLVYLASEELQNSDIAIEDISRNYELNEIDVKVWFEQTVWATDSEISKTQLSESMDIMKELGIISAKIPVEEFLAKAHLSITD</sequence>
<evidence type="ECO:0000313" key="5">
    <source>
        <dbReference type="EMBL" id="SFB02665.1"/>
    </source>
</evidence>
<evidence type="ECO:0000256" key="2">
    <source>
        <dbReference type="ARBA" id="ARBA00010742"/>
    </source>
</evidence>
<dbReference type="AlphaFoldDB" id="A0A1I0XNN2"/>
<evidence type="ECO:0000259" key="4">
    <source>
        <dbReference type="Pfam" id="PF22384"/>
    </source>
</evidence>
<keyword evidence="6" id="KW-1185">Reference proteome</keyword>
<dbReference type="SUPFAM" id="SSF53850">
    <property type="entry name" value="Periplasmic binding protein-like II"/>
    <property type="match status" value="1"/>
</dbReference>
<protein>
    <recommendedName>
        <fullName evidence="4">Ca3427-like PBP 2 domain-containing protein</fullName>
    </recommendedName>
</protein>
<evidence type="ECO:0000256" key="3">
    <source>
        <dbReference type="ARBA" id="ARBA00022729"/>
    </source>
</evidence>
<accession>A0A1I0XNN2</accession>
<dbReference type="GO" id="GO:0042597">
    <property type="term" value="C:periplasmic space"/>
    <property type="evidence" value="ECO:0007669"/>
    <property type="project" value="UniProtKB-SubCell"/>
</dbReference>
<evidence type="ECO:0000313" key="6">
    <source>
        <dbReference type="Proteomes" id="UP000198790"/>
    </source>
</evidence>
<dbReference type="STRING" id="237018.SAMN04489723_103302"/>
<gene>
    <name evidence="5" type="ORF">SAMN04489723_103302</name>
</gene>
<dbReference type="Gene3D" id="3.40.190.10">
    <property type="entry name" value="Periplasmic binding protein-like II"/>
    <property type="match status" value="2"/>
</dbReference>
<dbReference type="EMBL" id="FOKK01000003">
    <property type="protein sequence ID" value="SFB02665.1"/>
    <property type="molecule type" value="Genomic_DNA"/>
</dbReference>
<reference evidence="5 6" key="1">
    <citation type="submission" date="2016-10" db="EMBL/GenBank/DDBJ databases">
        <authorList>
            <person name="de Groot N.N."/>
        </authorList>
    </citation>
    <scope>NUCLEOTIDE SEQUENCE [LARGE SCALE GENOMIC DNA]</scope>
    <source>
        <strain evidence="5 6">DSM 23399</strain>
    </source>
</reference>
<proteinExistence type="inferred from homology"/>
<evidence type="ECO:0000256" key="1">
    <source>
        <dbReference type="ARBA" id="ARBA00004418"/>
    </source>
</evidence>
<comment type="subcellular location">
    <subcellularLocation>
        <location evidence="1">Periplasm</location>
    </subcellularLocation>
</comment>
<keyword evidence="3" id="KW-0732">Signal</keyword>
<dbReference type="PANTHER" id="PTHR30024:SF47">
    <property type="entry name" value="TAURINE-BINDING PERIPLASMIC PROTEIN"/>
    <property type="match status" value="1"/>
</dbReference>
<dbReference type="PANTHER" id="PTHR30024">
    <property type="entry name" value="ALIPHATIC SULFONATES-BINDING PROTEIN-RELATED"/>
    <property type="match status" value="1"/>
</dbReference>
<dbReference type="InterPro" id="IPR054364">
    <property type="entry name" value="Ca3427-like_PBP2"/>
</dbReference>
<feature type="domain" description="Ca3427-like PBP 2" evidence="4">
    <location>
        <begin position="125"/>
        <end position="199"/>
    </location>
</feature>